<sequence>MEDNNGRAFTIEAKVGGKMQQVQVAASETTDGAAFYICRVADDEITQVRKDEQVWKQIWGELDEADVKSIGAAIEGAVLEE</sequence>
<dbReference type="Proteomes" id="UP001325680">
    <property type="component" value="Chromosome"/>
</dbReference>
<keyword evidence="2" id="KW-1185">Reference proteome</keyword>
<dbReference type="EMBL" id="CP139960">
    <property type="protein sequence ID" value="WQD37518.1"/>
    <property type="molecule type" value="Genomic_DNA"/>
</dbReference>
<evidence type="ECO:0000313" key="1">
    <source>
        <dbReference type="EMBL" id="WQD37518.1"/>
    </source>
</evidence>
<dbReference type="RefSeq" id="WP_114791699.1">
    <property type="nucleotide sequence ID" value="NZ_CP139960.1"/>
</dbReference>
<proteinExistence type="predicted"/>
<gene>
    <name evidence="1" type="ORF">U0035_17750</name>
</gene>
<evidence type="ECO:0000313" key="2">
    <source>
        <dbReference type="Proteomes" id="UP001325680"/>
    </source>
</evidence>
<reference evidence="1 2" key="1">
    <citation type="submission" date="2023-12" db="EMBL/GenBank/DDBJ databases">
        <title>Genome sequencing and assembly of bacterial species from a model synthetic community.</title>
        <authorList>
            <person name="Hogle S.L."/>
        </authorList>
    </citation>
    <scope>NUCLEOTIDE SEQUENCE [LARGE SCALE GENOMIC DNA]</scope>
    <source>
        <strain evidence="1 2">HAMBI_3031</strain>
    </source>
</reference>
<organism evidence="1 2">
    <name type="scientific">Niabella yanshanensis</name>
    <dbReference type="NCBI Taxonomy" id="577386"/>
    <lineage>
        <taxon>Bacteria</taxon>
        <taxon>Pseudomonadati</taxon>
        <taxon>Bacteroidota</taxon>
        <taxon>Chitinophagia</taxon>
        <taxon>Chitinophagales</taxon>
        <taxon>Chitinophagaceae</taxon>
        <taxon>Niabella</taxon>
    </lineage>
</organism>
<name>A0ABZ0W2M9_9BACT</name>
<protein>
    <submittedName>
        <fullName evidence="1">Uncharacterized protein</fullName>
    </submittedName>
</protein>
<accession>A0ABZ0W2M9</accession>